<organism evidence="2 3">
    <name type="scientific">Trichonephila inaurata madagascariensis</name>
    <dbReference type="NCBI Taxonomy" id="2747483"/>
    <lineage>
        <taxon>Eukaryota</taxon>
        <taxon>Metazoa</taxon>
        <taxon>Ecdysozoa</taxon>
        <taxon>Arthropoda</taxon>
        <taxon>Chelicerata</taxon>
        <taxon>Arachnida</taxon>
        <taxon>Araneae</taxon>
        <taxon>Araneomorphae</taxon>
        <taxon>Entelegynae</taxon>
        <taxon>Araneoidea</taxon>
        <taxon>Nephilidae</taxon>
        <taxon>Trichonephila</taxon>
        <taxon>Trichonephila inaurata</taxon>
    </lineage>
</organism>
<dbReference type="Pfam" id="PF00651">
    <property type="entry name" value="BTB"/>
    <property type="match status" value="1"/>
</dbReference>
<keyword evidence="3" id="KW-1185">Reference proteome</keyword>
<dbReference type="AlphaFoldDB" id="A0A8X6YIL1"/>
<dbReference type="PANTHER" id="PTHR24413">
    <property type="entry name" value="SPECKLE-TYPE POZ PROTEIN"/>
    <property type="match status" value="1"/>
</dbReference>
<proteinExistence type="predicted"/>
<sequence length="488" mass="56393">MARNDTDNESWTTFLWNIENYSYFGHIRSPAFEVNSIEEFSWNIELFHTSKWKNILANGLNALRVRGSQSFVVEYDLAILAEDGSVLQLNERKRIYVSGQRCSSQLNLPEAVRSLDTLRVRCRVRRMDGMAVIPVTYFARTLLSVKKRNFLWDIERFSSLEPGQKVTHTIRSHVKGNEMTLSIQVNKDGKIMIFMDSYEQKIKFLKLQLFIMDTNGSKVECGRNIPLIPFDQKSPLCALRFTKKCLLQDQHLYLKKEVLSLYCECSWQDGSPSTRTIERIDFGISSPFFGDEVSAKSCPTLPEVRQCDKILDLKEDLECLYAEGILSDVKLRTSSQTFHAHKAILSARSPVFRAMFQTDMKEKIQECVDVPDLEDDTVRQMLLYVYTNALEDLQWESAMKLYATADKYEIASLKNKCSSFLMQNLCPNNVCDVLVLADMHGDGDLKEDAQNYTRRHEEDVYPSEEWKVFAKNNSTLAVETMLLKWNKH</sequence>
<dbReference type="CDD" id="cd18186">
    <property type="entry name" value="BTB_POZ_ZBTB_KLHL-like"/>
    <property type="match status" value="1"/>
</dbReference>
<gene>
    <name evidence="2" type="primary">Tdpoz2</name>
    <name evidence="2" type="ORF">TNIN_33751</name>
</gene>
<evidence type="ECO:0000313" key="3">
    <source>
        <dbReference type="Proteomes" id="UP000886998"/>
    </source>
</evidence>
<dbReference type="PROSITE" id="PS50097">
    <property type="entry name" value="BTB"/>
    <property type="match status" value="1"/>
</dbReference>
<dbReference type="EMBL" id="BMAV01018108">
    <property type="protein sequence ID" value="GFY70229.1"/>
    <property type="molecule type" value="Genomic_DNA"/>
</dbReference>
<dbReference type="Gene3D" id="3.30.710.10">
    <property type="entry name" value="Potassium Channel Kv1.1, Chain A"/>
    <property type="match status" value="1"/>
</dbReference>
<dbReference type="InterPro" id="IPR011333">
    <property type="entry name" value="SKP1/BTB/POZ_sf"/>
</dbReference>
<comment type="caution">
    <text evidence="2">The sequence shown here is derived from an EMBL/GenBank/DDBJ whole genome shotgun (WGS) entry which is preliminary data.</text>
</comment>
<dbReference type="InterPro" id="IPR000210">
    <property type="entry name" value="BTB/POZ_dom"/>
</dbReference>
<dbReference type="SMART" id="SM00225">
    <property type="entry name" value="BTB"/>
    <property type="match status" value="1"/>
</dbReference>
<evidence type="ECO:0000259" key="1">
    <source>
        <dbReference type="PROSITE" id="PS50097"/>
    </source>
</evidence>
<dbReference type="Gene3D" id="1.25.40.420">
    <property type="match status" value="1"/>
</dbReference>
<accession>A0A8X6YIL1</accession>
<feature type="domain" description="BTB" evidence="1">
    <location>
        <begin position="327"/>
        <end position="394"/>
    </location>
</feature>
<dbReference type="Proteomes" id="UP000886998">
    <property type="component" value="Unassembled WGS sequence"/>
</dbReference>
<name>A0A8X6YIL1_9ARAC</name>
<reference evidence="2" key="1">
    <citation type="submission" date="2020-08" db="EMBL/GenBank/DDBJ databases">
        <title>Multicomponent nature underlies the extraordinary mechanical properties of spider dragline silk.</title>
        <authorList>
            <person name="Kono N."/>
            <person name="Nakamura H."/>
            <person name="Mori M."/>
            <person name="Yoshida Y."/>
            <person name="Ohtoshi R."/>
            <person name="Malay A.D."/>
            <person name="Moran D.A.P."/>
            <person name="Tomita M."/>
            <person name="Numata K."/>
            <person name="Arakawa K."/>
        </authorList>
    </citation>
    <scope>NUCLEOTIDE SEQUENCE</scope>
</reference>
<dbReference type="OrthoDB" id="6478546at2759"/>
<protein>
    <submittedName>
        <fullName evidence="2">TD and POZ domain-containing protein 2</fullName>
    </submittedName>
</protein>
<dbReference type="FunFam" id="3.30.710.10:FF:000159">
    <property type="entry name" value="Speckle-type POZ protein B"/>
    <property type="match status" value="1"/>
</dbReference>
<dbReference type="SUPFAM" id="SSF54695">
    <property type="entry name" value="POZ domain"/>
    <property type="match status" value="1"/>
</dbReference>
<evidence type="ECO:0000313" key="2">
    <source>
        <dbReference type="EMBL" id="GFY70229.1"/>
    </source>
</evidence>